<sequence length="58" mass="6632">MPRPETSGNLGKGMHVKADFAYDPARDVYVCPAGEELTYRYSREEDGLRVGRHWTNEC</sequence>
<keyword evidence="2" id="KW-1185">Reference proteome</keyword>
<gene>
    <name evidence="1" type="ORF">C8N38_109123</name>
</gene>
<dbReference type="AlphaFoldDB" id="A0A8E2VIJ4"/>
<accession>A0A8E2VIJ4</accession>
<dbReference type="EMBL" id="QAYC01000009">
    <property type="protein sequence ID" value="PTW47766.1"/>
    <property type="molecule type" value="Genomic_DNA"/>
</dbReference>
<name>A0A8E2VIJ4_9RHOB</name>
<reference evidence="1 2" key="1">
    <citation type="submission" date="2018-04" db="EMBL/GenBank/DDBJ databases">
        <title>Genomic Encyclopedia of Archaeal and Bacterial Type Strains, Phase II (KMG-II): from individual species to whole genera.</title>
        <authorList>
            <person name="Goeker M."/>
        </authorList>
    </citation>
    <scope>NUCLEOTIDE SEQUENCE [LARGE SCALE GENOMIC DNA]</scope>
    <source>
        <strain evidence="1 2">DSM 19783</strain>
    </source>
</reference>
<evidence type="ECO:0000313" key="1">
    <source>
        <dbReference type="EMBL" id="PTW47766.1"/>
    </source>
</evidence>
<comment type="caution">
    <text evidence="1">The sequence shown here is derived from an EMBL/GenBank/DDBJ whole genome shotgun (WGS) entry which is preliminary data.</text>
</comment>
<dbReference type="Proteomes" id="UP000244037">
    <property type="component" value="Unassembled WGS sequence"/>
</dbReference>
<organism evidence="1 2">
    <name type="scientific">Rhodovulum kholense</name>
    <dbReference type="NCBI Taxonomy" id="453584"/>
    <lineage>
        <taxon>Bacteria</taxon>
        <taxon>Pseudomonadati</taxon>
        <taxon>Pseudomonadota</taxon>
        <taxon>Alphaproteobacteria</taxon>
        <taxon>Rhodobacterales</taxon>
        <taxon>Paracoccaceae</taxon>
        <taxon>Rhodovulum</taxon>
    </lineage>
</organism>
<evidence type="ECO:0000313" key="2">
    <source>
        <dbReference type="Proteomes" id="UP000244037"/>
    </source>
</evidence>
<protein>
    <submittedName>
        <fullName evidence="1">Uncharacterized protein</fullName>
    </submittedName>
</protein>
<proteinExistence type="predicted"/>